<keyword evidence="1" id="KW-0223">Dioxygenase</keyword>
<dbReference type="Pfam" id="PF03301">
    <property type="entry name" value="Trp_dioxygenase"/>
    <property type="match status" value="2"/>
</dbReference>
<dbReference type="PANTHER" id="PTHR10138">
    <property type="entry name" value="TRYPTOPHAN 2,3-DIOXYGENASE"/>
    <property type="match status" value="1"/>
</dbReference>
<dbReference type="GO" id="GO:0020037">
    <property type="term" value="F:heme binding"/>
    <property type="evidence" value="ECO:0007669"/>
    <property type="project" value="InterPro"/>
</dbReference>
<dbReference type="EMBL" id="SOCP01000021">
    <property type="protein sequence ID" value="TDV41102.1"/>
    <property type="molecule type" value="Genomic_DNA"/>
</dbReference>
<dbReference type="PANTHER" id="PTHR10138:SF0">
    <property type="entry name" value="TRYPTOPHAN 2,3-DIOXYGENASE"/>
    <property type="match status" value="1"/>
</dbReference>
<dbReference type="GO" id="GO:0019442">
    <property type="term" value="P:L-tryptophan catabolic process to acetyl-CoA"/>
    <property type="evidence" value="ECO:0007669"/>
    <property type="project" value="TreeGrafter"/>
</dbReference>
<dbReference type="Gene3D" id="1.20.58.480">
    <property type="match status" value="1"/>
</dbReference>
<keyword evidence="1" id="KW-0560">Oxidoreductase</keyword>
<comment type="caution">
    <text evidence="1">The sequence shown here is derived from an EMBL/GenBank/DDBJ whole genome shotgun (WGS) entry which is preliminary data.</text>
</comment>
<accession>A0A4R7UYD8</accession>
<evidence type="ECO:0000313" key="1">
    <source>
        <dbReference type="EMBL" id="TDV41102.1"/>
    </source>
</evidence>
<proteinExistence type="predicted"/>
<dbReference type="RefSeq" id="WP_208297967.1">
    <property type="nucleotide sequence ID" value="NZ_SOCP01000021.1"/>
</dbReference>
<dbReference type="AlphaFoldDB" id="A0A4R7UYD8"/>
<dbReference type="GO" id="GO:0004833">
    <property type="term" value="F:L-tryptophan 2,3-dioxygenase activity"/>
    <property type="evidence" value="ECO:0007669"/>
    <property type="project" value="InterPro"/>
</dbReference>
<sequence length="225" mass="25601">MLPTYSEYLRLPELLGQRHPRSTEHDELLFITVHQTCELWFRQMLTELTAARDDLLAGETYPPRSRLRRCHTIARMLATHFDVLDTMAPQDFLRFRDALGTASGLQSAQFRQIELLSARGGREPTLWDGFLTVLGKAGFSVATRAERSAAYGEIAMNRREHQALWELAEALVDHDQAWSMFRQRHVHTVERQIGSRPGTGGTAGAVSLTGRGHFYPELWELRASL</sequence>
<organism evidence="1 2">
    <name type="scientific">Actinophytocola oryzae</name>
    <dbReference type="NCBI Taxonomy" id="502181"/>
    <lineage>
        <taxon>Bacteria</taxon>
        <taxon>Bacillati</taxon>
        <taxon>Actinomycetota</taxon>
        <taxon>Actinomycetes</taxon>
        <taxon>Pseudonocardiales</taxon>
        <taxon>Pseudonocardiaceae</taxon>
    </lineage>
</organism>
<dbReference type="Proteomes" id="UP000294927">
    <property type="component" value="Unassembled WGS sequence"/>
</dbReference>
<dbReference type="GO" id="GO:0046872">
    <property type="term" value="F:metal ion binding"/>
    <property type="evidence" value="ECO:0007669"/>
    <property type="project" value="InterPro"/>
</dbReference>
<dbReference type="GO" id="GO:0019441">
    <property type="term" value="P:L-tryptophan catabolic process to kynurenine"/>
    <property type="evidence" value="ECO:0007669"/>
    <property type="project" value="InterPro"/>
</dbReference>
<keyword evidence="2" id="KW-1185">Reference proteome</keyword>
<name>A0A4R7UYD8_9PSEU</name>
<gene>
    <name evidence="1" type="ORF">CLV71_121168</name>
</gene>
<dbReference type="SUPFAM" id="SSF140959">
    <property type="entry name" value="Indolic compounds 2,3-dioxygenase-like"/>
    <property type="match status" value="1"/>
</dbReference>
<reference evidence="1 2" key="1">
    <citation type="submission" date="2019-03" db="EMBL/GenBank/DDBJ databases">
        <title>Genomic Encyclopedia of Archaeal and Bacterial Type Strains, Phase II (KMG-II): from individual species to whole genera.</title>
        <authorList>
            <person name="Goeker M."/>
        </authorList>
    </citation>
    <scope>NUCLEOTIDE SEQUENCE [LARGE SCALE GENOMIC DNA]</scope>
    <source>
        <strain evidence="1 2">DSM 45499</strain>
    </source>
</reference>
<dbReference type="InterPro" id="IPR037217">
    <property type="entry name" value="Trp/Indoleamine_2_3_dOase-like"/>
</dbReference>
<dbReference type="InterPro" id="IPR004981">
    <property type="entry name" value="Trp_2_3_dOase"/>
</dbReference>
<protein>
    <submittedName>
        <fullName evidence="1">Tryptophan 2,3-dioxygenase</fullName>
    </submittedName>
</protein>
<evidence type="ECO:0000313" key="2">
    <source>
        <dbReference type="Proteomes" id="UP000294927"/>
    </source>
</evidence>